<sequence>MKRVNVVLSNLIQNGRVIVDIPGVEHIERAFQAESVHLLNDVERVVYSDEMCDGEKIAFLEKLLAET</sequence>
<keyword evidence="2" id="KW-1185">Reference proteome</keyword>
<comment type="caution">
    <text evidence="1">The sequence shown here is derived from an EMBL/GenBank/DDBJ whole genome shotgun (WGS) entry which is preliminary data.</text>
</comment>
<name>A0A8J6JPC2_9FIRM</name>
<accession>A0A8J6JPC2</accession>
<proteinExistence type="predicted"/>
<dbReference type="Proteomes" id="UP000607645">
    <property type="component" value="Unassembled WGS sequence"/>
</dbReference>
<dbReference type="EMBL" id="JACOPQ010000015">
    <property type="protein sequence ID" value="MBC5738460.1"/>
    <property type="molecule type" value="Genomic_DNA"/>
</dbReference>
<organism evidence="1 2">
    <name type="scientific">Lawsonibacter faecis</name>
    <dbReference type="NCBI Taxonomy" id="2763052"/>
    <lineage>
        <taxon>Bacteria</taxon>
        <taxon>Bacillati</taxon>
        <taxon>Bacillota</taxon>
        <taxon>Clostridia</taxon>
        <taxon>Eubacteriales</taxon>
        <taxon>Oscillospiraceae</taxon>
        <taxon>Lawsonibacter</taxon>
    </lineage>
</organism>
<dbReference type="RefSeq" id="WP_155152300.1">
    <property type="nucleotide sequence ID" value="NZ_JACOPQ010000015.1"/>
</dbReference>
<dbReference type="AlphaFoldDB" id="A0A8J6JPC2"/>
<reference evidence="1" key="1">
    <citation type="submission" date="2020-08" db="EMBL/GenBank/DDBJ databases">
        <title>Genome public.</title>
        <authorList>
            <person name="Liu C."/>
            <person name="Sun Q."/>
        </authorList>
    </citation>
    <scope>NUCLEOTIDE SEQUENCE</scope>
    <source>
        <strain evidence="1">NSJ-52</strain>
    </source>
</reference>
<protein>
    <submittedName>
        <fullName evidence="1">Uncharacterized protein</fullName>
    </submittedName>
</protein>
<evidence type="ECO:0000313" key="2">
    <source>
        <dbReference type="Proteomes" id="UP000607645"/>
    </source>
</evidence>
<evidence type="ECO:0000313" key="1">
    <source>
        <dbReference type="EMBL" id="MBC5738460.1"/>
    </source>
</evidence>
<gene>
    <name evidence="1" type="ORF">H8S62_15720</name>
</gene>